<proteinExistence type="predicted"/>
<dbReference type="RefSeq" id="WP_061095071.1">
    <property type="nucleotide sequence ID" value="NZ_CP014323.1"/>
</dbReference>
<protein>
    <submittedName>
        <fullName evidence="1">Uncharacterized protein</fullName>
    </submittedName>
</protein>
<accession>A0A126Q240</accession>
<reference evidence="1 2" key="1">
    <citation type="submission" date="2015-12" db="EMBL/GenBank/DDBJ databases">
        <authorList>
            <person name="Shamseldin A."/>
            <person name="Moawad H."/>
            <person name="Abd El-Rahim W.M."/>
            <person name="Sadowsky M.J."/>
        </authorList>
    </citation>
    <scope>NUCLEOTIDE SEQUENCE [LARGE SCALE GENOMIC DNA]</scope>
    <source>
        <strain evidence="1 2">D7</strain>
    </source>
</reference>
<sequence>MATKSYEVVLFPDRSSKATFFRVQSQGLCKGFTSSFLFLTVVELAEFLFVSLSNDCSQDLLKKQILDEENIFIHWMEVVSSFPPTGVNRLQTVAHALRVGYENRFYWHDEGYLPQEVTKDYFESVIEEVNKINNIWITKEYAIDELISCSNSINVSISSVKLYGFPTLPPLLKSLLNAISSPYKELQFNNQFEFYERRTSMFEQKMLLRTTSYDRRWLDNDSTGRTMSVHSKRELSTLLLEFRALTLYLNVLKVGSKASPVQKIISIISSPLIPGFDEETKLRLEYCQYIKNLGISKISLNDITKSVRCPQILSVVLSIFLSENNNHGSQHFLYEWMTIFSKSISLLFTGCLNTAVPEVVPKYTDIFTNICCRLGKHRFKVRQTSREKALEFLEAHALDEMKRIAPEASMDNQDLQHMNLPIKPEMGDSFDASCYDSIALFSKKDLFLFLVKRTVNLFWKTHRIQKELFRFTIGELQTELNIYLSKQIQSLINDEAISILVENELSSTVIKCCIDLLSQDMLRKPFMVEWVNLESFSCRPVPSTERVHERLDVEREKGAYTKKIFVKYDLLDGFTPDMENLEAVNVSYQLSNREPILKEVN</sequence>
<organism evidence="1 2">
    <name type="scientific">Alteromonas macleodii</name>
    <name type="common">Pseudoalteromonas macleodii</name>
    <dbReference type="NCBI Taxonomy" id="28108"/>
    <lineage>
        <taxon>Bacteria</taxon>
        <taxon>Pseudomonadati</taxon>
        <taxon>Pseudomonadota</taxon>
        <taxon>Gammaproteobacteria</taxon>
        <taxon>Alteromonadales</taxon>
        <taxon>Alteromonadaceae</taxon>
        <taxon>Alteromonas/Salinimonas group</taxon>
        <taxon>Alteromonas</taxon>
    </lineage>
</organism>
<dbReference type="EMBL" id="CP014323">
    <property type="protein sequence ID" value="AMJ98529.1"/>
    <property type="molecule type" value="Genomic_DNA"/>
</dbReference>
<dbReference type="AlphaFoldDB" id="A0A126Q240"/>
<evidence type="ECO:0000313" key="2">
    <source>
        <dbReference type="Proteomes" id="UP000063991"/>
    </source>
</evidence>
<name>A0A126Q240_ALTMA</name>
<evidence type="ECO:0000313" key="1">
    <source>
        <dbReference type="EMBL" id="AMJ98529.1"/>
    </source>
</evidence>
<dbReference type="Proteomes" id="UP000063991">
    <property type="component" value="Chromosome"/>
</dbReference>
<gene>
    <name evidence="1" type="ORF">AVL55_10335</name>
</gene>